<dbReference type="InterPro" id="IPR007493">
    <property type="entry name" value="DUF538"/>
</dbReference>
<accession>A0A833RTI8</accession>
<dbReference type="SUPFAM" id="SSF141562">
    <property type="entry name" value="At5g01610-like"/>
    <property type="match status" value="1"/>
</dbReference>
<dbReference type="EMBL" id="SWLB01000002">
    <property type="protein sequence ID" value="KAF3340508.1"/>
    <property type="molecule type" value="Genomic_DNA"/>
</dbReference>
<dbReference type="AlphaFoldDB" id="A0A833RTI8"/>
<dbReference type="OrthoDB" id="1878965at2759"/>
<gene>
    <name evidence="1" type="ORF">FCM35_KLT09352</name>
</gene>
<comment type="caution">
    <text evidence="1">The sequence shown here is derived from an EMBL/GenBank/DDBJ whole genome shotgun (WGS) entry which is preliminary data.</text>
</comment>
<sequence length="143" mass="16431">MVRDQEFKAKAEVYHGDEICREKSRELLQQVGLPKGLLPLRDIIECGYIEETGFVWLRQKNIIEHYFHKVGRRVSYGKEITGYVEKQRIRKLTGVKGKELMMWLTLSDISIDDSTTGLLTCRTPSGIVRSFPASAFNLTHEDA</sequence>
<evidence type="ECO:0008006" key="3">
    <source>
        <dbReference type="Google" id="ProtNLM"/>
    </source>
</evidence>
<dbReference type="Proteomes" id="UP000623129">
    <property type="component" value="Unassembled WGS sequence"/>
</dbReference>
<dbReference type="PANTHER" id="PTHR31676:SF10">
    <property type="entry name" value="EXPRESSED PROTEIN"/>
    <property type="match status" value="1"/>
</dbReference>
<dbReference type="PANTHER" id="PTHR31676">
    <property type="entry name" value="T31J12.3 PROTEIN-RELATED"/>
    <property type="match status" value="1"/>
</dbReference>
<dbReference type="InterPro" id="IPR036758">
    <property type="entry name" value="At5g01610-like"/>
</dbReference>
<evidence type="ECO:0000313" key="1">
    <source>
        <dbReference type="EMBL" id="KAF3340508.1"/>
    </source>
</evidence>
<reference evidence="1" key="1">
    <citation type="submission" date="2020-01" db="EMBL/GenBank/DDBJ databases">
        <title>Genome sequence of Kobresia littledalei, the first chromosome-level genome in the family Cyperaceae.</title>
        <authorList>
            <person name="Qu G."/>
        </authorList>
    </citation>
    <scope>NUCLEOTIDE SEQUENCE</scope>
    <source>
        <strain evidence="1">C.B.Clarke</strain>
        <tissue evidence="1">Leaf</tissue>
    </source>
</reference>
<dbReference type="Gene3D" id="2.30.240.10">
    <property type="entry name" value="At5g01610-like"/>
    <property type="match status" value="1"/>
</dbReference>
<proteinExistence type="predicted"/>
<name>A0A833RTI8_9POAL</name>
<protein>
    <recommendedName>
        <fullName evidence="3">DUF538 domain-containing protein</fullName>
    </recommendedName>
</protein>
<dbReference type="Pfam" id="PF04398">
    <property type="entry name" value="DUF538"/>
    <property type="match status" value="1"/>
</dbReference>
<keyword evidence="2" id="KW-1185">Reference proteome</keyword>
<evidence type="ECO:0000313" key="2">
    <source>
        <dbReference type="Proteomes" id="UP000623129"/>
    </source>
</evidence>
<organism evidence="1 2">
    <name type="scientific">Carex littledalei</name>
    <dbReference type="NCBI Taxonomy" id="544730"/>
    <lineage>
        <taxon>Eukaryota</taxon>
        <taxon>Viridiplantae</taxon>
        <taxon>Streptophyta</taxon>
        <taxon>Embryophyta</taxon>
        <taxon>Tracheophyta</taxon>
        <taxon>Spermatophyta</taxon>
        <taxon>Magnoliopsida</taxon>
        <taxon>Liliopsida</taxon>
        <taxon>Poales</taxon>
        <taxon>Cyperaceae</taxon>
        <taxon>Cyperoideae</taxon>
        <taxon>Cariceae</taxon>
        <taxon>Carex</taxon>
        <taxon>Carex subgen. Euthyceras</taxon>
    </lineage>
</organism>